<dbReference type="AlphaFoldDB" id="A0A498JRY5"/>
<dbReference type="InterPro" id="IPR039331">
    <property type="entry name" value="PAPs-like"/>
</dbReference>
<name>A0A498JRY5_MALDO</name>
<dbReference type="InterPro" id="IPR029052">
    <property type="entry name" value="Metallo-depent_PP-like"/>
</dbReference>
<protein>
    <recommendedName>
        <fullName evidence="2">Purple acid phosphatase C-terminal domain-containing protein</fullName>
    </recommendedName>
</protein>
<evidence type="ECO:0000313" key="4">
    <source>
        <dbReference type="Proteomes" id="UP000290289"/>
    </source>
</evidence>
<keyword evidence="1" id="KW-0732">Signal</keyword>
<dbReference type="GO" id="GO:0003993">
    <property type="term" value="F:acid phosphatase activity"/>
    <property type="evidence" value="ECO:0007669"/>
    <property type="project" value="InterPro"/>
</dbReference>
<dbReference type="Gene3D" id="3.60.21.10">
    <property type="match status" value="1"/>
</dbReference>
<dbReference type="Proteomes" id="UP000290289">
    <property type="component" value="Chromosome 6"/>
</dbReference>
<proteinExistence type="predicted"/>
<dbReference type="SUPFAM" id="SSF56300">
    <property type="entry name" value="Metallo-dependent phosphatases"/>
    <property type="match status" value="1"/>
</dbReference>
<gene>
    <name evidence="3" type="ORF">DVH24_009098</name>
</gene>
<sequence>MGDLGQTFDSNKTLAHYEANPRKGQTITTQIMTRLNGIHLKGLLREVLLINLEFRLQEIMRLIMPQKFIGITRHIKRREYCSLLVLNQESFSTHHSLVFIFIIWYGYLYACVIQERVSNIANNIENGKCSPVKDQSAPVYITIGDGGNIDGLATNMREPQPDYSAYREASFGHAIFDIKNRTHAYYSWHRNDDGAAVKADSMWFFNRYHHPVDDSTSPQC</sequence>
<dbReference type="EMBL" id="RDQH01000332">
    <property type="protein sequence ID" value="RXH96594.1"/>
    <property type="molecule type" value="Genomic_DNA"/>
</dbReference>
<evidence type="ECO:0000259" key="2">
    <source>
        <dbReference type="Pfam" id="PF14008"/>
    </source>
</evidence>
<reference evidence="3 4" key="1">
    <citation type="submission" date="2018-10" db="EMBL/GenBank/DDBJ databases">
        <title>A high-quality apple genome assembly.</title>
        <authorList>
            <person name="Hu J."/>
        </authorList>
    </citation>
    <scope>NUCLEOTIDE SEQUENCE [LARGE SCALE GENOMIC DNA]</scope>
    <source>
        <strain evidence="4">cv. HFTH1</strain>
        <tissue evidence="3">Young leaf</tissue>
    </source>
</reference>
<dbReference type="PANTHER" id="PTHR22953">
    <property type="entry name" value="ACID PHOSPHATASE RELATED"/>
    <property type="match status" value="1"/>
</dbReference>
<dbReference type="PANTHER" id="PTHR22953:SF86">
    <property type="entry name" value="PURPLE ACID PHOSPHATASE 10"/>
    <property type="match status" value="1"/>
</dbReference>
<keyword evidence="4" id="KW-1185">Reference proteome</keyword>
<accession>A0A498JRY5</accession>
<dbReference type="InterPro" id="IPR025733">
    <property type="entry name" value="PAPs_C"/>
</dbReference>
<comment type="caution">
    <text evidence="3">The sequence shown here is derived from an EMBL/GenBank/DDBJ whole genome shotgun (WGS) entry which is preliminary data.</text>
</comment>
<dbReference type="Pfam" id="PF14008">
    <property type="entry name" value="Metallophos_C"/>
    <property type="match status" value="1"/>
</dbReference>
<organism evidence="3 4">
    <name type="scientific">Malus domestica</name>
    <name type="common">Apple</name>
    <name type="synonym">Pyrus malus</name>
    <dbReference type="NCBI Taxonomy" id="3750"/>
    <lineage>
        <taxon>Eukaryota</taxon>
        <taxon>Viridiplantae</taxon>
        <taxon>Streptophyta</taxon>
        <taxon>Embryophyta</taxon>
        <taxon>Tracheophyta</taxon>
        <taxon>Spermatophyta</taxon>
        <taxon>Magnoliopsida</taxon>
        <taxon>eudicotyledons</taxon>
        <taxon>Gunneridae</taxon>
        <taxon>Pentapetalae</taxon>
        <taxon>rosids</taxon>
        <taxon>fabids</taxon>
        <taxon>Rosales</taxon>
        <taxon>Rosaceae</taxon>
        <taxon>Amygdaloideae</taxon>
        <taxon>Maleae</taxon>
        <taxon>Malus</taxon>
    </lineage>
</organism>
<evidence type="ECO:0000313" key="3">
    <source>
        <dbReference type="EMBL" id="RXH96594.1"/>
    </source>
</evidence>
<feature type="domain" description="Purple acid phosphatase C-terminal" evidence="2">
    <location>
        <begin position="137"/>
        <end position="195"/>
    </location>
</feature>
<evidence type="ECO:0000256" key="1">
    <source>
        <dbReference type="ARBA" id="ARBA00022729"/>
    </source>
</evidence>